<keyword evidence="2" id="KW-1185">Reference proteome</keyword>
<accession>A0ABP9RZ95</accession>
<sequence length="131" mass="14210">MLATTERKLFLGIALLGAVAAVLGPRPTLDSSGPMEVSQLRSALTQRGQADVIGLAYYGTDHTPAPYGPGWEEDINLLLQDFPTAAGGIRERVLKEDQYRAAMNGDYDEAMRLMAKSFKEGQGSGSYATRW</sequence>
<dbReference type="RefSeq" id="WP_345315838.1">
    <property type="nucleotide sequence ID" value="NZ_BAABLF010000005.1"/>
</dbReference>
<evidence type="ECO:0008006" key="3">
    <source>
        <dbReference type="Google" id="ProtNLM"/>
    </source>
</evidence>
<reference evidence="2" key="1">
    <citation type="journal article" date="2019" name="Int. J. Syst. Evol. Microbiol.">
        <title>The Global Catalogue of Microorganisms (GCM) 10K type strain sequencing project: providing services to taxonomists for standard genome sequencing and annotation.</title>
        <authorList>
            <consortium name="The Broad Institute Genomics Platform"/>
            <consortium name="The Broad Institute Genome Sequencing Center for Infectious Disease"/>
            <person name="Wu L."/>
            <person name="Ma J."/>
        </authorList>
    </citation>
    <scope>NUCLEOTIDE SEQUENCE [LARGE SCALE GENOMIC DNA]</scope>
    <source>
        <strain evidence="2">JCM 18720</strain>
    </source>
</reference>
<gene>
    <name evidence="1" type="ORF">GCM10025772_08900</name>
</gene>
<dbReference type="EMBL" id="BAABLF010000005">
    <property type="protein sequence ID" value="GAA5188584.1"/>
    <property type="molecule type" value="Genomic_DNA"/>
</dbReference>
<evidence type="ECO:0000313" key="2">
    <source>
        <dbReference type="Proteomes" id="UP001501600"/>
    </source>
</evidence>
<protein>
    <recommendedName>
        <fullName evidence="3">Cytochrome c</fullName>
    </recommendedName>
</protein>
<name>A0ABP9RZ95_9GAMM</name>
<proteinExistence type="predicted"/>
<organism evidence="1 2">
    <name type="scientific">Ferrimonas gelatinilytica</name>
    <dbReference type="NCBI Taxonomy" id="1255257"/>
    <lineage>
        <taxon>Bacteria</taxon>
        <taxon>Pseudomonadati</taxon>
        <taxon>Pseudomonadota</taxon>
        <taxon>Gammaproteobacteria</taxon>
        <taxon>Alteromonadales</taxon>
        <taxon>Ferrimonadaceae</taxon>
        <taxon>Ferrimonas</taxon>
    </lineage>
</organism>
<evidence type="ECO:0000313" key="1">
    <source>
        <dbReference type="EMBL" id="GAA5188584.1"/>
    </source>
</evidence>
<comment type="caution">
    <text evidence="1">The sequence shown here is derived from an EMBL/GenBank/DDBJ whole genome shotgun (WGS) entry which is preliminary data.</text>
</comment>
<dbReference type="Proteomes" id="UP001501600">
    <property type="component" value="Unassembled WGS sequence"/>
</dbReference>